<dbReference type="Proteomes" id="UP001519325">
    <property type="component" value="Unassembled WGS sequence"/>
</dbReference>
<dbReference type="InterPro" id="IPR013216">
    <property type="entry name" value="Methyltransf_11"/>
</dbReference>
<proteinExistence type="predicted"/>
<dbReference type="EMBL" id="JAGGMR010000001">
    <property type="protein sequence ID" value="MBP2193396.1"/>
    <property type="molecule type" value="Genomic_DNA"/>
</dbReference>
<keyword evidence="2" id="KW-0489">Methyltransferase</keyword>
<accession>A0ABS4QNV6</accession>
<keyword evidence="3" id="KW-1185">Reference proteome</keyword>
<protein>
    <submittedName>
        <fullName evidence="2">SAM-dependent methyltransferase</fullName>
    </submittedName>
</protein>
<dbReference type="Pfam" id="PF08241">
    <property type="entry name" value="Methyltransf_11"/>
    <property type="match status" value="1"/>
</dbReference>
<dbReference type="CDD" id="cd02440">
    <property type="entry name" value="AdoMet_MTases"/>
    <property type="match status" value="1"/>
</dbReference>
<keyword evidence="2" id="KW-0808">Transferase</keyword>
<evidence type="ECO:0000313" key="3">
    <source>
        <dbReference type="Proteomes" id="UP001519325"/>
    </source>
</evidence>
<feature type="domain" description="Methyltransferase type 11" evidence="1">
    <location>
        <begin position="63"/>
        <end position="159"/>
    </location>
</feature>
<organism evidence="2 3">
    <name type="scientific">Nocardia goodfellowii</name>
    <dbReference type="NCBI Taxonomy" id="882446"/>
    <lineage>
        <taxon>Bacteria</taxon>
        <taxon>Bacillati</taxon>
        <taxon>Actinomycetota</taxon>
        <taxon>Actinomycetes</taxon>
        <taxon>Mycobacteriales</taxon>
        <taxon>Nocardiaceae</taxon>
        <taxon>Nocardia</taxon>
    </lineage>
</organism>
<evidence type="ECO:0000313" key="2">
    <source>
        <dbReference type="EMBL" id="MBP2193396.1"/>
    </source>
</evidence>
<dbReference type="Gene3D" id="3.40.50.150">
    <property type="entry name" value="Vaccinia Virus protein VP39"/>
    <property type="match status" value="1"/>
</dbReference>
<evidence type="ECO:0000259" key="1">
    <source>
        <dbReference type="Pfam" id="PF08241"/>
    </source>
</evidence>
<comment type="caution">
    <text evidence="2">The sequence shown here is derived from an EMBL/GenBank/DDBJ whole genome shotgun (WGS) entry which is preliminary data.</text>
</comment>
<name>A0ABS4QNV6_9NOCA</name>
<dbReference type="RefSeq" id="WP_307869815.1">
    <property type="nucleotide sequence ID" value="NZ_JAGGMR010000001.1"/>
</dbReference>
<dbReference type="PANTHER" id="PTHR43591">
    <property type="entry name" value="METHYLTRANSFERASE"/>
    <property type="match status" value="1"/>
</dbReference>
<dbReference type="GO" id="GO:0032259">
    <property type="term" value="P:methylation"/>
    <property type="evidence" value="ECO:0007669"/>
    <property type="project" value="UniProtKB-KW"/>
</dbReference>
<dbReference type="InterPro" id="IPR029063">
    <property type="entry name" value="SAM-dependent_MTases_sf"/>
</dbReference>
<reference evidence="2 3" key="1">
    <citation type="submission" date="2021-03" db="EMBL/GenBank/DDBJ databases">
        <title>Sequencing the genomes of 1000 actinobacteria strains.</title>
        <authorList>
            <person name="Klenk H.-P."/>
        </authorList>
    </citation>
    <scope>NUCLEOTIDE SEQUENCE [LARGE SCALE GENOMIC DNA]</scope>
    <source>
        <strain evidence="2 3">DSM 45516</strain>
    </source>
</reference>
<dbReference type="GO" id="GO:0008168">
    <property type="term" value="F:methyltransferase activity"/>
    <property type="evidence" value="ECO:0007669"/>
    <property type="project" value="UniProtKB-KW"/>
</dbReference>
<sequence>MVDVREMWRAKAFGQVWAAAYDAVVEREALARPAGWALWGTDVGSLYRSMAFLGELPDGTAVLDVPCGGGVALRGLRTGQRLRYVATDISAAMLERTRARARRQGVEGLEVVEADIEAMPFADNEFDVCVSYNGLHCLPDPAAALREITRCLRPGGRLVGSCVVRGAGVRSEAFQVLARRVGMFGHSGSREDIARWMTGAGLTIERFDCSGPILYFAARRAGAVEHTGP</sequence>
<gene>
    <name evidence="2" type="ORF">BJ987_006297</name>
</gene>
<dbReference type="SUPFAM" id="SSF53335">
    <property type="entry name" value="S-adenosyl-L-methionine-dependent methyltransferases"/>
    <property type="match status" value="1"/>
</dbReference>